<sequence>MKISYFLLLTALTSLLGCDSAPNYVQLCQQHPQICEEFHEDSWCKKERIEVGMANIAAKTAPQDIHKFHQLIAYENYNKCVTHASNIEHVKLKEKKTRRIENMMKARNRLEEIAEQTRSSEHPRLLYYHWTRFLDKQALAKFLAMEGTQALETPESQYELATYYTKTDQQKTLQLLFHALELFNPESKVNNEIFKTLSSIFAEKQQVKQAYIWLRILQLYDPADKDIKPGTFKNYLDVYQLDGEFLDLVAESTLAKITNKTFVPPKF</sequence>
<organism evidence="2 3">
    <name type="scientific">Thalassotalea insulae</name>
    <dbReference type="NCBI Taxonomy" id="2056778"/>
    <lineage>
        <taxon>Bacteria</taxon>
        <taxon>Pseudomonadati</taxon>
        <taxon>Pseudomonadota</taxon>
        <taxon>Gammaproteobacteria</taxon>
        <taxon>Alteromonadales</taxon>
        <taxon>Colwelliaceae</taxon>
        <taxon>Thalassotalea</taxon>
    </lineage>
</organism>
<name>A0ABQ6GWU9_9GAMM</name>
<comment type="caution">
    <text evidence="2">The sequence shown here is derived from an EMBL/GenBank/DDBJ whole genome shotgun (WGS) entry which is preliminary data.</text>
</comment>
<dbReference type="PROSITE" id="PS51257">
    <property type="entry name" value="PROKAR_LIPOPROTEIN"/>
    <property type="match status" value="1"/>
</dbReference>
<evidence type="ECO:0000313" key="2">
    <source>
        <dbReference type="EMBL" id="GLX80415.1"/>
    </source>
</evidence>
<dbReference type="Proteomes" id="UP001157186">
    <property type="component" value="Unassembled WGS sequence"/>
</dbReference>
<feature type="coiled-coil region" evidence="1">
    <location>
        <begin position="93"/>
        <end position="120"/>
    </location>
</feature>
<gene>
    <name evidence="2" type="ORF">tinsulaeT_37550</name>
</gene>
<keyword evidence="3" id="KW-1185">Reference proteome</keyword>
<dbReference type="RefSeq" id="WP_284246406.1">
    <property type="nucleotide sequence ID" value="NZ_BSST01000001.1"/>
</dbReference>
<evidence type="ECO:0000256" key="1">
    <source>
        <dbReference type="SAM" id="Coils"/>
    </source>
</evidence>
<evidence type="ECO:0000313" key="3">
    <source>
        <dbReference type="Proteomes" id="UP001157186"/>
    </source>
</evidence>
<keyword evidence="1" id="KW-0175">Coiled coil</keyword>
<proteinExistence type="predicted"/>
<dbReference type="InterPro" id="IPR021372">
    <property type="entry name" value="DUF2989"/>
</dbReference>
<dbReference type="Pfam" id="PF11207">
    <property type="entry name" value="DUF2989"/>
    <property type="match status" value="1"/>
</dbReference>
<reference evidence="2 3" key="1">
    <citation type="submission" date="2023-03" db="EMBL/GenBank/DDBJ databases">
        <title>Draft genome sequence of Thalassotalea insulae KCTC 62186T.</title>
        <authorList>
            <person name="Sawabe T."/>
        </authorList>
    </citation>
    <scope>NUCLEOTIDE SEQUENCE [LARGE SCALE GENOMIC DNA]</scope>
    <source>
        <strain evidence="2 3">KCTC 62186</strain>
    </source>
</reference>
<protein>
    <recommendedName>
        <fullName evidence="4">DUF2989 domain-containing protein</fullName>
    </recommendedName>
</protein>
<dbReference type="EMBL" id="BSST01000001">
    <property type="protein sequence ID" value="GLX80415.1"/>
    <property type="molecule type" value="Genomic_DNA"/>
</dbReference>
<accession>A0ABQ6GWU9</accession>
<evidence type="ECO:0008006" key="4">
    <source>
        <dbReference type="Google" id="ProtNLM"/>
    </source>
</evidence>